<keyword evidence="3" id="KW-1185">Reference proteome</keyword>
<dbReference type="Proteomes" id="UP000184522">
    <property type="component" value="Unassembled WGS sequence"/>
</dbReference>
<sequence length="344" mass="39221">MKILVVASLLLLMGTCSNKRHSEKVSDLKESISFDNKSNVETYLNTITEAELKEHLYEIASDKYAGRMSGEDGHNEICNYLRAHYDSLGIKAPNKYSNYFQTVPKSYLPEELNQSQNVIAFIEGEVFPDEYLIVSAHSDHMGVIDGKVYNGADDNGSGTSALLEIAEAFKIAEKNGAKPKRSIVFLHVTAEEHGLYGSRYYIDNPAFPLEKTVANLNTDMIGRIDKRHADNPDYVYLIGSDRISTELDFIVRKANDEFTHLELDYKYNAYNDSNRYYSRSDHYNFALQDIPVIFFFNGEHEDYHKATDTVDKIHFESLRKRTQLIFATAWYVANAENAPTKEVL</sequence>
<reference evidence="3" key="1">
    <citation type="submission" date="2016-11" db="EMBL/GenBank/DDBJ databases">
        <authorList>
            <person name="Varghese N."/>
            <person name="Submissions S."/>
        </authorList>
    </citation>
    <scope>NUCLEOTIDE SEQUENCE [LARGE SCALE GENOMIC DNA]</scope>
    <source>
        <strain evidence="3">DSM 25330</strain>
    </source>
</reference>
<dbReference type="RefSeq" id="WP_073087202.1">
    <property type="nucleotide sequence ID" value="NZ_FQWS01000002.1"/>
</dbReference>
<dbReference type="PANTHER" id="PTHR12147:SF26">
    <property type="entry name" value="PEPTIDASE M28 DOMAIN-CONTAINING PROTEIN"/>
    <property type="match status" value="1"/>
</dbReference>
<organism evidence="2 3">
    <name type="scientific">Winogradskyella jejuensis</name>
    <dbReference type="NCBI Taxonomy" id="1089305"/>
    <lineage>
        <taxon>Bacteria</taxon>
        <taxon>Pseudomonadati</taxon>
        <taxon>Bacteroidota</taxon>
        <taxon>Flavobacteriia</taxon>
        <taxon>Flavobacteriales</taxon>
        <taxon>Flavobacteriaceae</taxon>
        <taxon>Winogradskyella</taxon>
    </lineage>
</organism>
<dbReference type="InterPro" id="IPR007484">
    <property type="entry name" value="Peptidase_M28"/>
</dbReference>
<name>A0A1M5UYV3_9FLAO</name>
<feature type="domain" description="Peptidase M28" evidence="1">
    <location>
        <begin position="117"/>
        <end position="327"/>
    </location>
</feature>
<dbReference type="AlphaFoldDB" id="A0A1M5UYV3"/>
<accession>A0A1M5UYV3</accession>
<dbReference type="Gene3D" id="3.40.630.10">
    <property type="entry name" value="Zn peptidases"/>
    <property type="match status" value="1"/>
</dbReference>
<dbReference type="SUPFAM" id="SSF53187">
    <property type="entry name" value="Zn-dependent exopeptidases"/>
    <property type="match status" value="1"/>
</dbReference>
<dbReference type="CDD" id="cd05660">
    <property type="entry name" value="M28_like_PA"/>
    <property type="match status" value="1"/>
</dbReference>
<evidence type="ECO:0000313" key="2">
    <source>
        <dbReference type="EMBL" id="SHH68182.1"/>
    </source>
</evidence>
<protein>
    <submittedName>
        <fullName evidence="2">Peptidase family M28</fullName>
    </submittedName>
</protein>
<dbReference type="EMBL" id="FQWS01000002">
    <property type="protein sequence ID" value="SHH68182.1"/>
    <property type="molecule type" value="Genomic_DNA"/>
</dbReference>
<evidence type="ECO:0000259" key="1">
    <source>
        <dbReference type="Pfam" id="PF04389"/>
    </source>
</evidence>
<dbReference type="Pfam" id="PF04389">
    <property type="entry name" value="Peptidase_M28"/>
    <property type="match status" value="1"/>
</dbReference>
<dbReference type="GO" id="GO:0006508">
    <property type="term" value="P:proteolysis"/>
    <property type="evidence" value="ECO:0007669"/>
    <property type="project" value="InterPro"/>
</dbReference>
<proteinExistence type="predicted"/>
<dbReference type="GO" id="GO:0008235">
    <property type="term" value="F:metalloexopeptidase activity"/>
    <property type="evidence" value="ECO:0007669"/>
    <property type="project" value="InterPro"/>
</dbReference>
<dbReference type="OrthoDB" id="9778250at2"/>
<evidence type="ECO:0000313" key="3">
    <source>
        <dbReference type="Proteomes" id="UP000184522"/>
    </source>
</evidence>
<dbReference type="STRING" id="1089305.SAMN05444148_2655"/>
<dbReference type="InterPro" id="IPR045175">
    <property type="entry name" value="M28_fam"/>
</dbReference>
<dbReference type="PANTHER" id="PTHR12147">
    <property type="entry name" value="METALLOPEPTIDASE M28 FAMILY MEMBER"/>
    <property type="match status" value="1"/>
</dbReference>
<gene>
    <name evidence="2" type="ORF">SAMN05444148_2655</name>
</gene>